<name>A0A0A9FG10_ARUDO</name>
<evidence type="ECO:0000313" key="1">
    <source>
        <dbReference type="EMBL" id="JAE07188.1"/>
    </source>
</evidence>
<organism evidence="1">
    <name type="scientific">Arundo donax</name>
    <name type="common">Giant reed</name>
    <name type="synonym">Donax arundinaceus</name>
    <dbReference type="NCBI Taxonomy" id="35708"/>
    <lineage>
        <taxon>Eukaryota</taxon>
        <taxon>Viridiplantae</taxon>
        <taxon>Streptophyta</taxon>
        <taxon>Embryophyta</taxon>
        <taxon>Tracheophyta</taxon>
        <taxon>Spermatophyta</taxon>
        <taxon>Magnoliopsida</taxon>
        <taxon>Liliopsida</taxon>
        <taxon>Poales</taxon>
        <taxon>Poaceae</taxon>
        <taxon>PACMAD clade</taxon>
        <taxon>Arundinoideae</taxon>
        <taxon>Arundineae</taxon>
        <taxon>Arundo</taxon>
    </lineage>
</organism>
<accession>A0A0A9FG10</accession>
<reference evidence="1" key="1">
    <citation type="submission" date="2014-09" db="EMBL/GenBank/DDBJ databases">
        <authorList>
            <person name="Magalhaes I.L.F."/>
            <person name="Oliveira U."/>
            <person name="Santos F.R."/>
            <person name="Vidigal T.H.D.A."/>
            <person name="Brescovit A.D."/>
            <person name="Santos A.J."/>
        </authorList>
    </citation>
    <scope>NUCLEOTIDE SEQUENCE</scope>
    <source>
        <tissue evidence="1">Shoot tissue taken approximately 20 cm above the soil surface</tissue>
    </source>
</reference>
<dbReference type="AlphaFoldDB" id="A0A0A9FG10"/>
<reference evidence="1" key="2">
    <citation type="journal article" date="2015" name="Data Brief">
        <title>Shoot transcriptome of the giant reed, Arundo donax.</title>
        <authorList>
            <person name="Barrero R.A."/>
            <person name="Guerrero F.D."/>
            <person name="Moolhuijzen P."/>
            <person name="Goolsby J.A."/>
            <person name="Tidwell J."/>
            <person name="Bellgard S.E."/>
            <person name="Bellgard M.I."/>
        </authorList>
    </citation>
    <scope>NUCLEOTIDE SEQUENCE</scope>
    <source>
        <tissue evidence="1">Shoot tissue taken approximately 20 cm above the soil surface</tissue>
    </source>
</reference>
<dbReference type="EMBL" id="GBRH01190708">
    <property type="protein sequence ID" value="JAE07188.1"/>
    <property type="molecule type" value="Transcribed_RNA"/>
</dbReference>
<proteinExistence type="predicted"/>
<protein>
    <submittedName>
        <fullName evidence="1">Uncharacterized protein</fullName>
    </submittedName>
</protein>
<sequence length="103" mass="11769">MQGSSKIHASFIDAGAGFEFFFKNFNPLQYLFHVYNSNCNSLLILLNATHRVRFIPCCVVLSTLFYKVLRKQIHANIIFGQCPPLRSITCSSIYQPILQCNVH</sequence>